<accession>A0A2I0L7I0</accession>
<keyword evidence="2" id="KW-1185">Reference proteome</keyword>
<comment type="caution">
    <text evidence="1">The sequence shown here is derived from an EMBL/GenBank/DDBJ whole genome shotgun (WGS) entry which is preliminary data.</text>
</comment>
<evidence type="ECO:0000313" key="2">
    <source>
        <dbReference type="Proteomes" id="UP000233551"/>
    </source>
</evidence>
<evidence type="ECO:0000313" key="1">
    <source>
        <dbReference type="EMBL" id="PKI76665.1"/>
    </source>
</evidence>
<protein>
    <submittedName>
        <fullName evidence="1">Uncharacterized protein</fullName>
    </submittedName>
</protein>
<proteinExistence type="predicted"/>
<dbReference type="EMBL" id="PGOL01000111">
    <property type="protein sequence ID" value="PKI76665.1"/>
    <property type="molecule type" value="Genomic_DNA"/>
</dbReference>
<sequence>MVFSNEESKGSDCQFSSYSPTVPGQEAHGGVGGLFRPASSAIWMCSGIDELDWRIGLGARLTGKPVDFAGDGLVAWAPVIAEVGLGLILQVNYFESLGHGHLGAEHFSKGGIQERFDLDQVELMEEAELRFLETM</sequence>
<gene>
    <name evidence="1" type="ORF">CRG98_002974</name>
</gene>
<organism evidence="1 2">
    <name type="scientific">Punica granatum</name>
    <name type="common">Pomegranate</name>
    <dbReference type="NCBI Taxonomy" id="22663"/>
    <lineage>
        <taxon>Eukaryota</taxon>
        <taxon>Viridiplantae</taxon>
        <taxon>Streptophyta</taxon>
        <taxon>Embryophyta</taxon>
        <taxon>Tracheophyta</taxon>
        <taxon>Spermatophyta</taxon>
        <taxon>Magnoliopsida</taxon>
        <taxon>eudicotyledons</taxon>
        <taxon>Gunneridae</taxon>
        <taxon>Pentapetalae</taxon>
        <taxon>rosids</taxon>
        <taxon>malvids</taxon>
        <taxon>Myrtales</taxon>
        <taxon>Lythraceae</taxon>
        <taxon>Punica</taxon>
    </lineage>
</organism>
<dbReference type="AlphaFoldDB" id="A0A2I0L7I0"/>
<reference evidence="1 2" key="1">
    <citation type="submission" date="2017-11" db="EMBL/GenBank/DDBJ databases">
        <title>De-novo sequencing of pomegranate (Punica granatum L.) genome.</title>
        <authorList>
            <person name="Akparov Z."/>
            <person name="Amiraslanov A."/>
            <person name="Hajiyeva S."/>
            <person name="Abbasov M."/>
            <person name="Kaur K."/>
            <person name="Hamwieh A."/>
            <person name="Solovyev V."/>
            <person name="Salamov A."/>
            <person name="Braich B."/>
            <person name="Kosarev P."/>
            <person name="Mahmoud A."/>
            <person name="Hajiyev E."/>
            <person name="Babayeva S."/>
            <person name="Izzatullayeva V."/>
            <person name="Mammadov A."/>
            <person name="Mammadov A."/>
            <person name="Sharifova S."/>
            <person name="Ojaghi J."/>
            <person name="Eynullazada K."/>
            <person name="Bayramov B."/>
            <person name="Abdulazimova A."/>
            <person name="Shahmuradov I."/>
        </authorList>
    </citation>
    <scope>NUCLEOTIDE SEQUENCE [LARGE SCALE GENOMIC DNA]</scope>
    <source>
        <strain evidence="2">cv. AG2017</strain>
        <tissue evidence="1">Leaf</tissue>
    </source>
</reference>
<dbReference type="Proteomes" id="UP000233551">
    <property type="component" value="Unassembled WGS sequence"/>
</dbReference>
<name>A0A2I0L7I0_PUNGR</name>